<organism evidence="1">
    <name type="scientific">viral metagenome</name>
    <dbReference type="NCBI Taxonomy" id="1070528"/>
    <lineage>
        <taxon>unclassified sequences</taxon>
        <taxon>metagenomes</taxon>
        <taxon>organismal metagenomes</taxon>
    </lineage>
</organism>
<dbReference type="AlphaFoldDB" id="A0A6H2A0B0"/>
<sequence>MTTNDNIYIPTPAEQKLLEVLLNPEHFGKNIRTLCSEAGVVHTVYYDGMKKPGFVKYYNDIFRELLKGKVGDIIGAAYKFATTEAKCHQDRKMLLEMAGEYREEKDINLQHSFEDELLELLDNKDNAK</sequence>
<evidence type="ECO:0000313" key="2">
    <source>
        <dbReference type="EMBL" id="QJH96947.1"/>
    </source>
</evidence>
<name>A0A6H2A0B0_9ZZZZ</name>
<accession>A0A6H2A0B0</accession>
<gene>
    <name evidence="1" type="ORF">TM448A03250_0004</name>
    <name evidence="2" type="ORF">TM448B00871_0036</name>
</gene>
<protein>
    <submittedName>
        <fullName evidence="1">Uncharacterized protein</fullName>
    </submittedName>
</protein>
<dbReference type="EMBL" id="MT144397">
    <property type="protein sequence ID" value="QJA53142.1"/>
    <property type="molecule type" value="Genomic_DNA"/>
</dbReference>
<dbReference type="EMBL" id="MT144667">
    <property type="protein sequence ID" value="QJH96947.1"/>
    <property type="molecule type" value="Genomic_DNA"/>
</dbReference>
<reference evidence="1" key="1">
    <citation type="submission" date="2020-03" db="EMBL/GenBank/DDBJ databases">
        <title>The deep terrestrial virosphere.</title>
        <authorList>
            <person name="Holmfeldt K."/>
            <person name="Nilsson E."/>
            <person name="Simone D."/>
            <person name="Lopez-Fernandez M."/>
            <person name="Wu X."/>
            <person name="de Brujin I."/>
            <person name="Lundin D."/>
            <person name="Andersson A."/>
            <person name="Bertilsson S."/>
            <person name="Dopson M."/>
        </authorList>
    </citation>
    <scope>NUCLEOTIDE SEQUENCE</scope>
    <source>
        <strain evidence="1">TM448A03250</strain>
        <strain evidence="2">TM448B00871</strain>
    </source>
</reference>
<evidence type="ECO:0000313" key="1">
    <source>
        <dbReference type="EMBL" id="QJA53142.1"/>
    </source>
</evidence>
<proteinExistence type="predicted"/>